<gene>
    <name evidence="2" type="ORF">NZ47_07350</name>
</gene>
<keyword evidence="1" id="KW-0812">Transmembrane</keyword>
<reference evidence="2 3" key="1">
    <citation type="journal article" date="2013" name="PLoS ONE">
        <title>Identification and characterization of three novel lipases belonging to families II and V from Anaerovibrio lipolyticus 5ST.</title>
        <authorList>
            <person name="Prive F."/>
            <person name="Kaderbhai N.N."/>
            <person name="Girdwood S."/>
            <person name="Worgan H.J."/>
            <person name="Pinloche E."/>
            <person name="Scollan N.D."/>
            <person name="Huws S.A."/>
            <person name="Newbold C.J."/>
        </authorList>
    </citation>
    <scope>NUCLEOTIDE SEQUENCE [LARGE SCALE GENOMIC DNA]</scope>
    <source>
        <strain evidence="2 3">5S</strain>
    </source>
</reference>
<dbReference type="Proteomes" id="UP000030993">
    <property type="component" value="Unassembled WGS sequence"/>
</dbReference>
<keyword evidence="1" id="KW-0472">Membrane</keyword>
<evidence type="ECO:0000256" key="1">
    <source>
        <dbReference type="SAM" id="Phobius"/>
    </source>
</evidence>
<accession>A0A0B2JZG6</accession>
<evidence type="ECO:0000313" key="3">
    <source>
        <dbReference type="Proteomes" id="UP000030993"/>
    </source>
</evidence>
<dbReference type="RefSeq" id="WP_039208525.1">
    <property type="nucleotide sequence ID" value="NZ_JSCE01000149.1"/>
</dbReference>
<dbReference type="STRING" id="82374.NZ47_07350"/>
<protein>
    <submittedName>
        <fullName evidence="2">Uncharacterized protein</fullName>
    </submittedName>
</protein>
<feature type="transmembrane region" description="Helical" evidence="1">
    <location>
        <begin position="55"/>
        <end position="76"/>
    </location>
</feature>
<organism evidence="2 3">
    <name type="scientific">Anaerovibrio lipolyticus</name>
    <dbReference type="NCBI Taxonomy" id="82374"/>
    <lineage>
        <taxon>Bacteria</taxon>
        <taxon>Bacillati</taxon>
        <taxon>Bacillota</taxon>
        <taxon>Negativicutes</taxon>
        <taxon>Selenomonadales</taxon>
        <taxon>Selenomonadaceae</taxon>
        <taxon>Anaerovibrio</taxon>
    </lineage>
</organism>
<name>A0A0B2JZG6_9FIRM</name>
<evidence type="ECO:0000313" key="2">
    <source>
        <dbReference type="EMBL" id="KHM52006.1"/>
    </source>
</evidence>
<dbReference type="EMBL" id="JSCE01000149">
    <property type="protein sequence ID" value="KHM52006.1"/>
    <property type="molecule type" value="Genomic_DNA"/>
</dbReference>
<dbReference type="AlphaFoldDB" id="A0A0B2JZG6"/>
<proteinExistence type="predicted"/>
<comment type="caution">
    <text evidence="2">The sequence shown here is derived from an EMBL/GenBank/DDBJ whole genome shotgun (WGS) entry which is preliminary data.</text>
</comment>
<keyword evidence="1" id="KW-1133">Transmembrane helix</keyword>
<keyword evidence="3" id="KW-1185">Reference proteome</keyword>
<sequence>MDIRIKKNKDDVYLDEKVFAYLEKNVQPKIKPITDFYDRITRPFIYRHDSLIHRAFMPFAIIFFLYMASVSLRCWFGK</sequence>